<name>A0A1V0AIG6_9ACTN</name>
<proteinExistence type="predicted"/>
<reference evidence="2" key="1">
    <citation type="journal article" date="2017" name="Med. Chem. Commun.">
        <title>Nonomuraea sp. ATCC 55076 harbours the largest actinomycete chromosome to date and the kistamicin biosynthetic gene cluster.</title>
        <authorList>
            <person name="Nazari B."/>
            <person name="Forneris C.C."/>
            <person name="Gibson M.I."/>
            <person name="Moon K."/>
            <person name="Schramma K.R."/>
            <person name="Seyedsayamdost M.R."/>
        </authorList>
    </citation>
    <scope>NUCLEOTIDE SEQUENCE [LARGE SCALE GENOMIC DNA]</scope>
    <source>
        <strain evidence="2">ATCC 55076</strain>
    </source>
</reference>
<dbReference type="Proteomes" id="UP000190797">
    <property type="component" value="Chromosome"/>
</dbReference>
<dbReference type="KEGG" id="noa:BKM31_58705"/>
<sequence>MGAALLGLRFEDLDDRVARVDEGRVALHAALLEDLGQGAEAPGVQAGLLQVVAGLGERLAQAGREAAFERVEVFVLGDGALALVDHAVGDARWSGTWSVAGHADAGQAQQLAFDGCQQRLGALLDACCLGAGTKLRRRCLGGSGSGR</sequence>
<protein>
    <submittedName>
        <fullName evidence="1">Uncharacterized protein</fullName>
    </submittedName>
</protein>
<keyword evidence="2" id="KW-1185">Reference proteome</keyword>
<accession>A0A1V0AIG6</accession>
<dbReference type="AlphaFoldDB" id="A0A1V0AIG6"/>
<evidence type="ECO:0000313" key="1">
    <source>
        <dbReference type="EMBL" id="AQZ69996.1"/>
    </source>
</evidence>
<evidence type="ECO:0000313" key="2">
    <source>
        <dbReference type="Proteomes" id="UP000190797"/>
    </source>
</evidence>
<dbReference type="EMBL" id="CP017717">
    <property type="protein sequence ID" value="AQZ69996.1"/>
    <property type="molecule type" value="Genomic_DNA"/>
</dbReference>
<gene>
    <name evidence="1" type="ORF">BKM31_58705</name>
</gene>
<organism evidence="1 2">
    <name type="scientific">[Actinomadura] parvosata subsp. kistnae</name>
    <dbReference type="NCBI Taxonomy" id="1909395"/>
    <lineage>
        <taxon>Bacteria</taxon>
        <taxon>Bacillati</taxon>
        <taxon>Actinomycetota</taxon>
        <taxon>Actinomycetes</taxon>
        <taxon>Streptosporangiales</taxon>
        <taxon>Streptosporangiaceae</taxon>
        <taxon>Nonomuraea</taxon>
    </lineage>
</organism>